<dbReference type="Pfam" id="PF02627">
    <property type="entry name" value="CMD"/>
    <property type="match status" value="1"/>
</dbReference>
<dbReference type="SUPFAM" id="SSF69118">
    <property type="entry name" value="AhpD-like"/>
    <property type="match status" value="1"/>
</dbReference>
<gene>
    <name evidence="2" type="ORF">SAMN05660841_03706</name>
</gene>
<organism evidence="2 3">
    <name type="scientific">Sphingobacterium nematocida</name>
    <dbReference type="NCBI Taxonomy" id="1513896"/>
    <lineage>
        <taxon>Bacteria</taxon>
        <taxon>Pseudomonadati</taxon>
        <taxon>Bacteroidota</taxon>
        <taxon>Sphingobacteriia</taxon>
        <taxon>Sphingobacteriales</taxon>
        <taxon>Sphingobacteriaceae</taxon>
        <taxon>Sphingobacterium</taxon>
    </lineage>
</organism>
<dbReference type="InterPro" id="IPR029032">
    <property type="entry name" value="AhpD-like"/>
</dbReference>
<protein>
    <submittedName>
        <fullName evidence="2">Alkylhydroperoxidase AhpD family core domain-containing protein</fullName>
    </submittedName>
</protein>
<keyword evidence="3" id="KW-1185">Reference proteome</keyword>
<dbReference type="Proteomes" id="UP000190150">
    <property type="component" value="Unassembled WGS sequence"/>
</dbReference>
<dbReference type="PANTHER" id="PTHR34846:SF10">
    <property type="entry name" value="CYTOPLASMIC PROTEIN"/>
    <property type="match status" value="1"/>
</dbReference>
<dbReference type="AlphaFoldDB" id="A0A1T5G1L8"/>
<evidence type="ECO:0000313" key="3">
    <source>
        <dbReference type="Proteomes" id="UP000190150"/>
    </source>
</evidence>
<feature type="domain" description="Carboxymuconolactone decarboxylase-like" evidence="1">
    <location>
        <begin position="1"/>
        <end position="41"/>
    </location>
</feature>
<dbReference type="GO" id="GO:0051920">
    <property type="term" value="F:peroxiredoxin activity"/>
    <property type="evidence" value="ECO:0007669"/>
    <property type="project" value="InterPro"/>
</dbReference>
<dbReference type="STRING" id="1513896.SAMN05660841_03706"/>
<accession>A0A1T5G1L8</accession>
<sequence>MHWKDARALGESEQRLYGLSAWEESPYYSDRERAALAWAEAVTACKISDQIYDLVSATFSEQELVDLTVVIYTINTWNRINVSFPHGIGTYKVGQFG</sequence>
<proteinExistence type="predicted"/>
<reference evidence="3" key="1">
    <citation type="submission" date="2017-02" db="EMBL/GenBank/DDBJ databases">
        <authorList>
            <person name="Varghese N."/>
            <person name="Submissions S."/>
        </authorList>
    </citation>
    <scope>NUCLEOTIDE SEQUENCE [LARGE SCALE GENOMIC DNA]</scope>
    <source>
        <strain evidence="3">DSM 24091</strain>
    </source>
</reference>
<dbReference type="InterPro" id="IPR003779">
    <property type="entry name" value="CMD-like"/>
</dbReference>
<keyword evidence="2" id="KW-0575">Peroxidase</keyword>
<evidence type="ECO:0000313" key="2">
    <source>
        <dbReference type="EMBL" id="SKC02328.1"/>
    </source>
</evidence>
<dbReference type="Gene3D" id="1.20.1290.10">
    <property type="entry name" value="AhpD-like"/>
    <property type="match status" value="1"/>
</dbReference>
<keyword evidence="2" id="KW-0560">Oxidoreductase</keyword>
<name>A0A1T5G1L8_9SPHI</name>
<evidence type="ECO:0000259" key="1">
    <source>
        <dbReference type="Pfam" id="PF02627"/>
    </source>
</evidence>
<dbReference type="EMBL" id="FUZF01000020">
    <property type="protein sequence ID" value="SKC02328.1"/>
    <property type="molecule type" value="Genomic_DNA"/>
</dbReference>
<dbReference type="PANTHER" id="PTHR34846">
    <property type="entry name" value="4-CARBOXYMUCONOLACTONE DECARBOXYLASE FAMILY PROTEIN (AFU_ORTHOLOGUE AFUA_6G11590)"/>
    <property type="match status" value="1"/>
</dbReference>